<sequence>MNWPGEPNLDPAGSFPSSRLGLDFFLQFSWPSFVVTRFGWNHRRSLSRSHMFRRFPVQPPEAEREVDQRGGMEDDEQDGAAEVTDGKNGSNRDVDEEQLRWHAVEW</sequence>
<dbReference type="Proteomes" id="UP001341840">
    <property type="component" value="Unassembled WGS sequence"/>
</dbReference>
<name>A0ABU6VJI5_9FABA</name>
<reference evidence="2 3" key="1">
    <citation type="journal article" date="2023" name="Plants (Basel)">
        <title>Bridging the Gap: Combining Genomics and Transcriptomics Approaches to Understand Stylosanthes scabra, an Orphan Legume from the Brazilian Caatinga.</title>
        <authorList>
            <person name="Ferreira-Neto J.R.C."/>
            <person name="da Silva M.D."/>
            <person name="Binneck E."/>
            <person name="de Melo N.F."/>
            <person name="da Silva R.H."/>
            <person name="de Melo A.L.T.M."/>
            <person name="Pandolfi V."/>
            <person name="Bustamante F.O."/>
            <person name="Brasileiro-Vidal A.C."/>
            <person name="Benko-Iseppon A.M."/>
        </authorList>
    </citation>
    <scope>NUCLEOTIDE SEQUENCE [LARGE SCALE GENOMIC DNA]</scope>
    <source>
        <tissue evidence="2">Leaves</tissue>
    </source>
</reference>
<evidence type="ECO:0000313" key="3">
    <source>
        <dbReference type="Proteomes" id="UP001341840"/>
    </source>
</evidence>
<evidence type="ECO:0000313" key="2">
    <source>
        <dbReference type="EMBL" id="MED6172580.1"/>
    </source>
</evidence>
<proteinExistence type="predicted"/>
<evidence type="ECO:0000256" key="1">
    <source>
        <dbReference type="SAM" id="MobiDB-lite"/>
    </source>
</evidence>
<gene>
    <name evidence="2" type="ORF">PIB30_051401</name>
</gene>
<protein>
    <submittedName>
        <fullName evidence="2">Uncharacterized protein</fullName>
    </submittedName>
</protein>
<accession>A0ABU6VJI5</accession>
<comment type="caution">
    <text evidence="2">The sequence shown here is derived from an EMBL/GenBank/DDBJ whole genome shotgun (WGS) entry which is preliminary data.</text>
</comment>
<keyword evidence="3" id="KW-1185">Reference proteome</keyword>
<organism evidence="2 3">
    <name type="scientific">Stylosanthes scabra</name>
    <dbReference type="NCBI Taxonomy" id="79078"/>
    <lineage>
        <taxon>Eukaryota</taxon>
        <taxon>Viridiplantae</taxon>
        <taxon>Streptophyta</taxon>
        <taxon>Embryophyta</taxon>
        <taxon>Tracheophyta</taxon>
        <taxon>Spermatophyta</taxon>
        <taxon>Magnoliopsida</taxon>
        <taxon>eudicotyledons</taxon>
        <taxon>Gunneridae</taxon>
        <taxon>Pentapetalae</taxon>
        <taxon>rosids</taxon>
        <taxon>fabids</taxon>
        <taxon>Fabales</taxon>
        <taxon>Fabaceae</taxon>
        <taxon>Papilionoideae</taxon>
        <taxon>50 kb inversion clade</taxon>
        <taxon>dalbergioids sensu lato</taxon>
        <taxon>Dalbergieae</taxon>
        <taxon>Pterocarpus clade</taxon>
        <taxon>Stylosanthes</taxon>
    </lineage>
</organism>
<feature type="region of interest" description="Disordered" evidence="1">
    <location>
        <begin position="57"/>
        <end position="98"/>
    </location>
</feature>
<dbReference type="EMBL" id="JASCZI010151398">
    <property type="protein sequence ID" value="MED6172580.1"/>
    <property type="molecule type" value="Genomic_DNA"/>
</dbReference>
<feature type="compositionally biased region" description="Basic and acidic residues" evidence="1">
    <location>
        <begin position="61"/>
        <end position="72"/>
    </location>
</feature>